<evidence type="ECO:0000256" key="2">
    <source>
        <dbReference type="ARBA" id="ARBA00022908"/>
    </source>
</evidence>
<dbReference type="Proteomes" id="UP000268007">
    <property type="component" value="Unassembled WGS sequence"/>
</dbReference>
<dbReference type="InterPro" id="IPR044068">
    <property type="entry name" value="CB"/>
</dbReference>
<evidence type="ECO:0000259" key="6">
    <source>
        <dbReference type="PROSITE" id="PS51898"/>
    </source>
</evidence>
<keyword evidence="3 5" id="KW-0238">DNA-binding</keyword>
<evidence type="ECO:0000256" key="1">
    <source>
        <dbReference type="ARBA" id="ARBA00008857"/>
    </source>
</evidence>
<evidence type="ECO:0000313" key="9">
    <source>
        <dbReference type="Proteomes" id="UP000268007"/>
    </source>
</evidence>
<dbReference type="PANTHER" id="PTHR30349:SF64">
    <property type="entry name" value="PROPHAGE INTEGRASE INTD-RELATED"/>
    <property type="match status" value="1"/>
</dbReference>
<evidence type="ECO:0000256" key="3">
    <source>
        <dbReference type="ARBA" id="ARBA00023125"/>
    </source>
</evidence>
<dbReference type="Pfam" id="PF13102">
    <property type="entry name" value="Phage_int_SAM_5"/>
    <property type="match status" value="1"/>
</dbReference>
<dbReference type="InterPro" id="IPR050090">
    <property type="entry name" value="Tyrosine_recombinase_XerCD"/>
</dbReference>
<protein>
    <submittedName>
        <fullName evidence="8">Site-specific recombinase XerD</fullName>
    </submittedName>
</protein>
<dbReference type="Gene3D" id="1.10.443.10">
    <property type="entry name" value="Intergrase catalytic core"/>
    <property type="match status" value="1"/>
</dbReference>
<dbReference type="PANTHER" id="PTHR30349">
    <property type="entry name" value="PHAGE INTEGRASE-RELATED"/>
    <property type="match status" value="1"/>
</dbReference>
<keyword evidence="4" id="KW-0233">DNA recombination</keyword>
<evidence type="ECO:0000256" key="5">
    <source>
        <dbReference type="PROSITE-ProRule" id="PRU01248"/>
    </source>
</evidence>
<dbReference type="EMBL" id="RBKU01000001">
    <property type="protein sequence ID" value="RKR81818.1"/>
    <property type="molecule type" value="Genomic_DNA"/>
</dbReference>
<comment type="caution">
    <text evidence="8">The sequence shown here is derived from an EMBL/GenBank/DDBJ whole genome shotgun (WGS) entry which is preliminary data.</text>
</comment>
<dbReference type="Pfam" id="PF17293">
    <property type="entry name" value="Arm-DNA-bind_5"/>
    <property type="match status" value="1"/>
</dbReference>
<dbReference type="OrthoDB" id="892893at2"/>
<feature type="domain" description="Core-binding (CB)" evidence="7">
    <location>
        <begin position="114"/>
        <end position="199"/>
    </location>
</feature>
<dbReference type="InterPro" id="IPR011010">
    <property type="entry name" value="DNA_brk_join_enz"/>
</dbReference>
<keyword evidence="2" id="KW-0229">DNA integration</keyword>
<proteinExistence type="inferred from homology"/>
<name>A0A495J0C8_9SPHI</name>
<dbReference type="RefSeq" id="WP_121197484.1">
    <property type="nucleotide sequence ID" value="NZ_RBKU01000001.1"/>
</dbReference>
<reference evidence="8 9" key="1">
    <citation type="submission" date="2018-10" db="EMBL/GenBank/DDBJ databases">
        <title>Genomic Encyclopedia of Archaeal and Bacterial Type Strains, Phase II (KMG-II): from individual species to whole genera.</title>
        <authorList>
            <person name="Goeker M."/>
        </authorList>
    </citation>
    <scope>NUCLEOTIDE SEQUENCE [LARGE SCALE GENOMIC DNA]</scope>
    <source>
        <strain evidence="8 9">DSM 18602</strain>
    </source>
</reference>
<keyword evidence="9" id="KW-1185">Reference proteome</keyword>
<dbReference type="InterPro" id="IPR010998">
    <property type="entry name" value="Integrase_recombinase_N"/>
</dbReference>
<dbReference type="InterPro" id="IPR002104">
    <property type="entry name" value="Integrase_catalytic"/>
</dbReference>
<dbReference type="AlphaFoldDB" id="A0A495J0C8"/>
<dbReference type="SUPFAM" id="SSF56349">
    <property type="entry name" value="DNA breaking-rejoining enzymes"/>
    <property type="match status" value="1"/>
</dbReference>
<dbReference type="InterPro" id="IPR013762">
    <property type="entry name" value="Integrase-like_cat_sf"/>
</dbReference>
<dbReference type="InterPro" id="IPR035386">
    <property type="entry name" value="Arm-DNA-bind_5"/>
</dbReference>
<evidence type="ECO:0000313" key="8">
    <source>
        <dbReference type="EMBL" id="RKR81818.1"/>
    </source>
</evidence>
<accession>A0A495J0C8</accession>
<dbReference type="PROSITE" id="PS51898">
    <property type="entry name" value="TYR_RECOMBINASE"/>
    <property type="match status" value="1"/>
</dbReference>
<dbReference type="InterPro" id="IPR025269">
    <property type="entry name" value="SAM-like_dom"/>
</dbReference>
<dbReference type="CDD" id="cd01185">
    <property type="entry name" value="INTN1_C_like"/>
    <property type="match status" value="1"/>
</dbReference>
<dbReference type="GO" id="GO:0003677">
    <property type="term" value="F:DNA binding"/>
    <property type="evidence" value="ECO:0007669"/>
    <property type="project" value="UniProtKB-UniRule"/>
</dbReference>
<feature type="domain" description="Tyr recombinase" evidence="6">
    <location>
        <begin position="219"/>
        <end position="403"/>
    </location>
</feature>
<evidence type="ECO:0000256" key="4">
    <source>
        <dbReference type="ARBA" id="ARBA00023172"/>
    </source>
</evidence>
<dbReference type="Gene3D" id="1.10.150.130">
    <property type="match status" value="1"/>
</dbReference>
<dbReference type="GO" id="GO:0015074">
    <property type="term" value="P:DNA integration"/>
    <property type="evidence" value="ECO:0007669"/>
    <property type="project" value="UniProtKB-KW"/>
</dbReference>
<dbReference type="PROSITE" id="PS51900">
    <property type="entry name" value="CB"/>
    <property type="match status" value="1"/>
</dbReference>
<evidence type="ECO:0000259" key="7">
    <source>
        <dbReference type="PROSITE" id="PS51900"/>
    </source>
</evidence>
<dbReference type="GO" id="GO:0006310">
    <property type="term" value="P:DNA recombination"/>
    <property type="evidence" value="ECO:0007669"/>
    <property type="project" value="UniProtKB-KW"/>
</dbReference>
<dbReference type="Pfam" id="PF00589">
    <property type="entry name" value="Phage_integrase"/>
    <property type="match status" value="1"/>
</dbReference>
<comment type="similarity">
    <text evidence="1">Belongs to the 'phage' integrase family.</text>
</comment>
<organism evidence="8 9">
    <name type="scientific">Mucilaginibacter gracilis</name>
    <dbReference type="NCBI Taxonomy" id="423350"/>
    <lineage>
        <taxon>Bacteria</taxon>
        <taxon>Pseudomonadati</taxon>
        <taxon>Bacteroidota</taxon>
        <taxon>Sphingobacteriia</taxon>
        <taxon>Sphingobacteriales</taxon>
        <taxon>Sphingobacteriaceae</taxon>
        <taxon>Mucilaginibacter</taxon>
    </lineage>
</organism>
<gene>
    <name evidence="8" type="ORF">BDD43_1975</name>
</gene>
<sequence>MKINFNVLFYLKRPKNYQSGEVPIYLRITVEGKRSEVTTGRSCEPETWNVYAGRVMGNKEDARVLNAYLDSLQSKIKDAHYLLSETNEPICAESLRNKFLGKAEKPKFLLHVFEEHNRKVEALLNNGFEYSTLKGYRSSLNHLRKFLKHKFNISDIELSRVDYQFVTAYEFYLRTRCKCSATTCAKYLKHLKKITNECLAYRWITHDPFAHYRSKAKPTEKTYLNQDDLDKMMNKDLHLERLAQVRDIFLFCCYTGLAYIDIQKLKRSEIVRGVDHEQWVFTQRKKTGTATRIPMLPPALAIMERYKDHPICEDKGLVLPVCSNQKINAYLKEVATICGVTKPVTFHTARHTFATTVTLSNGVPIESVSKMLGHTNIKTTQHYAKILDLKVSDDMAQLKKKYYERSTNA</sequence>